<proteinExistence type="predicted"/>
<dbReference type="EMBL" id="JAHRIM010006629">
    <property type="protein sequence ID" value="MEQ2259796.1"/>
    <property type="molecule type" value="Genomic_DNA"/>
</dbReference>
<reference evidence="2 3" key="1">
    <citation type="submission" date="2021-06" db="EMBL/GenBank/DDBJ databases">
        <authorList>
            <person name="Palmer J.M."/>
        </authorList>
    </citation>
    <scope>NUCLEOTIDE SEQUENCE [LARGE SCALE GENOMIC DNA]</scope>
    <source>
        <strain evidence="2 3">XR_2019</strain>
        <tissue evidence="2">Muscle</tissue>
    </source>
</reference>
<dbReference type="Proteomes" id="UP001444071">
    <property type="component" value="Unassembled WGS sequence"/>
</dbReference>
<name>A0ABV0VRI8_9TELE</name>
<protein>
    <submittedName>
        <fullName evidence="2">Uncharacterized protein</fullName>
    </submittedName>
</protein>
<evidence type="ECO:0000313" key="3">
    <source>
        <dbReference type="Proteomes" id="UP001444071"/>
    </source>
</evidence>
<keyword evidence="3" id="KW-1185">Reference proteome</keyword>
<accession>A0ABV0VRI8</accession>
<evidence type="ECO:0000256" key="1">
    <source>
        <dbReference type="SAM" id="MobiDB-lite"/>
    </source>
</evidence>
<sequence length="184" mass="21372">MLIQMYNYAMFQLVSHSTLQCSTLIRAPPSPFFIFFFFQNHMPFQDNSTTKRRPIMAKEICKIDVHLTTAPHHPKMSSYYRAKRCRVNKLMRETEQEILTEYKLITRLCLESTDLVAAFSECLLDLPTTSDLPLDLPTTSDLSLNRPLTISDRSENIELPSESDAHFESITEDEEIEPSTYLRE</sequence>
<feature type="region of interest" description="Disordered" evidence="1">
    <location>
        <begin position="156"/>
        <end position="184"/>
    </location>
</feature>
<organism evidence="2 3">
    <name type="scientific">Xenotaenia resolanae</name>
    <dbReference type="NCBI Taxonomy" id="208358"/>
    <lineage>
        <taxon>Eukaryota</taxon>
        <taxon>Metazoa</taxon>
        <taxon>Chordata</taxon>
        <taxon>Craniata</taxon>
        <taxon>Vertebrata</taxon>
        <taxon>Euteleostomi</taxon>
        <taxon>Actinopterygii</taxon>
        <taxon>Neopterygii</taxon>
        <taxon>Teleostei</taxon>
        <taxon>Neoteleostei</taxon>
        <taxon>Acanthomorphata</taxon>
        <taxon>Ovalentaria</taxon>
        <taxon>Atherinomorphae</taxon>
        <taxon>Cyprinodontiformes</taxon>
        <taxon>Goodeidae</taxon>
        <taxon>Xenotaenia</taxon>
    </lineage>
</organism>
<evidence type="ECO:0000313" key="2">
    <source>
        <dbReference type="EMBL" id="MEQ2259796.1"/>
    </source>
</evidence>
<comment type="caution">
    <text evidence="2">The sequence shown here is derived from an EMBL/GenBank/DDBJ whole genome shotgun (WGS) entry which is preliminary data.</text>
</comment>
<gene>
    <name evidence="2" type="ORF">XENORESO_018626</name>
</gene>